<keyword evidence="2" id="KW-1185">Reference proteome</keyword>
<dbReference type="RefSeq" id="WP_093213787.1">
    <property type="nucleotide sequence ID" value="NZ_FNFL01000003.1"/>
</dbReference>
<dbReference type="EMBL" id="FNFL01000003">
    <property type="protein sequence ID" value="SDK15989.1"/>
    <property type="molecule type" value="Genomic_DNA"/>
</dbReference>
<protein>
    <submittedName>
        <fullName evidence="1">Uncharacterized protein</fullName>
    </submittedName>
</protein>
<reference evidence="1 2" key="1">
    <citation type="submission" date="2016-10" db="EMBL/GenBank/DDBJ databases">
        <authorList>
            <person name="de Groot N.N."/>
        </authorList>
    </citation>
    <scope>NUCLEOTIDE SEQUENCE [LARGE SCALE GENOMIC DNA]</scope>
    <source>
        <strain evidence="1 2">CGMCC 1.6502</strain>
    </source>
</reference>
<dbReference type="Pfam" id="PF22871">
    <property type="entry name" value="AimR"/>
    <property type="match status" value="1"/>
</dbReference>
<organism evidence="1 2">
    <name type="scientific">Sediminibacillus albus</name>
    <dbReference type="NCBI Taxonomy" id="407036"/>
    <lineage>
        <taxon>Bacteria</taxon>
        <taxon>Bacillati</taxon>
        <taxon>Bacillota</taxon>
        <taxon>Bacilli</taxon>
        <taxon>Bacillales</taxon>
        <taxon>Bacillaceae</taxon>
        <taxon>Sediminibacillus</taxon>
    </lineage>
</organism>
<gene>
    <name evidence="1" type="ORF">SAMN05216243_2096</name>
</gene>
<evidence type="ECO:0000313" key="2">
    <source>
        <dbReference type="Proteomes" id="UP000198694"/>
    </source>
</evidence>
<dbReference type="Proteomes" id="UP000198694">
    <property type="component" value="Unassembled WGS sequence"/>
</dbReference>
<sequence>MKNIEYREMNPVNRQASGNRARNQFFLNKGELSLYHVFQALSVSDDINTAIDVTRGYCLEAKTDANQRIGMEFLYAYGFLENLDTLIEKNLASENPENRVWAQMYWIICERRKRKLETSEYLNRIAKLPIEGIELECLYHFLQVYAHFERKEYGKLGRYLDQLLVSIHEISDPMLRELFSVRLDEMLLTFHWKRNEMIIARKHGFRILQTTHCPRKKIDIHNTMALGYLYDSYQQAISHAVEAKRIANMTEDLTAIQGVNDYTIPFISAFHGRTEGITTPVQSEMAHLALARGDNQTCINILNSFKSLTPFQQYYLGKARKDRDMLEISYRRFINERSDYFFAKLPLLELHKSKAVH</sequence>
<dbReference type="NCBIfam" id="NF038310">
    <property type="entry name" value="lysogeny_AimR"/>
    <property type="match status" value="1"/>
</dbReference>
<name>A0A1G8ZLI8_9BACI</name>
<dbReference type="AlphaFoldDB" id="A0A1G8ZLI8"/>
<proteinExistence type="predicted"/>
<accession>A0A1G8ZLI8</accession>
<dbReference type="OrthoDB" id="2692106at2"/>
<dbReference type="InterPro" id="IPR047705">
    <property type="entry name" value="AimR-like"/>
</dbReference>
<dbReference type="STRING" id="407036.SAMN05216243_2096"/>
<evidence type="ECO:0000313" key="1">
    <source>
        <dbReference type="EMBL" id="SDK15989.1"/>
    </source>
</evidence>